<dbReference type="Pfam" id="PF04014">
    <property type="entry name" value="MazE_antitoxin"/>
    <property type="match status" value="1"/>
</dbReference>
<evidence type="ECO:0000259" key="1">
    <source>
        <dbReference type="SMART" id="SM00966"/>
    </source>
</evidence>
<dbReference type="PANTHER" id="PTHR40516">
    <property type="entry name" value="ANTITOXIN CHPS-RELATED"/>
    <property type="match status" value="1"/>
</dbReference>
<dbReference type="InterPro" id="IPR007159">
    <property type="entry name" value="SpoVT-AbrB_dom"/>
</dbReference>
<reference evidence="2" key="1">
    <citation type="journal article" date="2021" name="PeerJ">
        <title>Extensive microbial diversity within the chicken gut microbiome revealed by metagenomics and culture.</title>
        <authorList>
            <person name="Gilroy R."/>
            <person name="Ravi A."/>
            <person name="Getino M."/>
            <person name="Pursley I."/>
            <person name="Horton D.L."/>
            <person name="Alikhan N.F."/>
            <person name="Baker D."/>
            <person name="Gharbi K."/>
            <person name="Hall N."/>
            <person name="Watson M."/>
            <person name="Adriaenssens E.M."/>
            <person name="Foster-Nyarko E."/>
            <person name="Jarju S."/>
            <person name="Secka A."/>
            <person name="Antonio M."/>
            <person name="Oren A."/>
            <person name="Chaudhuri R.R."/>
            <person name="La Ragione R."/>
            <person name="Hildebrand F."/>
            <person name="Pallen M.J."/>
        </authorList>
    </citation>
    <scope>NUCLEOTIDE SEQUENCE</scope>
    <source>
        <strain evidence="2">F6-6636</strain>
    </source>
</reference>
<dbReference type="GO" id="GO:0003677">
    <property type="term" value="F:DNA binding"/>
    <property type="evidence" value="ECO:0007669"/>
    <property type="project" value="UniProtKB-KW"/>
</dbReference>
<comment type="caution">
    <text evidence="2">The sequence shown here is derived from an EMBL/GenBank/DDBJ whole genome shotgun (WGS) entry which is preliminary data.</text>
</comment>
<dbReference type="SMART" id="SM00966">
    <property type="entry name" value="SpoVT_AbrB"/>
    <property type="match status" value="1"/>
</dbReference>
<dbReference type="PANTHER" id="PTHR40516:SF1">
    <property type="entry name" value="ANTITOXIN CHPS-RELATED"/>
    <property type="match status" value="1"/>
</dbReference>
<gene>
    <name evidence="2" type="ORF">H9901_00840</name>
</gene>
<dbReference type="Proteomes" id="UP000777303">
    <property type="component" value="Unassembled WGS sequence"/>
</dbReference>
<dbReference type="Gene3D" id="2.10.260.10">
    <property type="match status" value="1"/>
</dbReference>
<reference evidence="2" key="2">
    <citation type="submission" date="2021-04" db="EMBL/GenBank/DDBJ databases">
        <authorList>
            <person name="Gilroy R."/>
        </authorList>
    </citation>
    <scope>NUCLEOTIDE SEQUENCE</scope>
    <source>
        <strain evidence="2">F6-6636</strain>
    </source>
</reference>
<evidence type="ECO:0000313" key="3">
    <source>
        <dbReference type="Proteomes" id="UP000777303"/>
    </source>
</evidence>
<dbReference type="InterPro" id="IPR037914">
    <property type="entry name" value="SpoVT-AbrB_sf"/>
</dbReference>
<sequence>MQLSISKWGNSQGIRLPVAILKKAGINQSDGTKLDVEVKDDEIIIKQQKSDLAKLFDGFDLEKYYQQHPVTKNKNREVDWGESVGDEFDW</sequence>
<organism evidence="2 3">
    <name type="scientific">Candidatus Paralactobacillus gallistercoris</name>
    <dbReference type="NCBI Taxonomy" id="2838724"/>
    <lineage>
        <taxon>Bacteria</taxon>
        <taxon>Bacillati</taxon>
        <taxon>Bacillota</taxon>
        <taxon>Bacilli</taxon>
        <taxon>Lactobacillales</taxon>
        <taxon>Lactobacillaceae</taxon>
        <taxon>Lactobacillus</taxon>
    </lineage>
</organism>
<protein>
    <submittedName>
        <fullName evidence="2">AbrB/MazE/SpoVT family DNA-binding domain-containing protein</fullName>
    </submittedName>
</protein>
<accession>A0A948TIH4</accession>
<dbReference type="EMBL" id="JAHLFS010000012">
    <property type="protein sequence ID" value="MBU3851248.1"/>
    <property type="molecule type" value="Genomic_DNA"/>
</dbReference>
<dbReference type="GO" id="GO:0097351">
    <property type="term" value="F:toxin sequestering activity"/>
    <property type="evidence" value="ECO:0007669"/>
    <property type="project" value="InterPro"/>
</dbReference>
<keyword evidence="2" id="KW-0238">DNA-binding</keyword>
<name>A0A948TIH4_9LACO</name>
<evidence type="ECO:0000313" key="2">
    <source>
        <dbReference type="EMBL" id="MBU3851248.1"/>
    </source>
</evidence>
<dbReference type="InterPro" id="IPR039052">
    <property type="entry name" value="Antitox_PemI-like"/>
</dbReference>
<feature type="domain" description="SpoVT-AbrB" evidence="1">
    <location>
        <begin position="6"/>
        <end position="53"/>
    </location>
</feature>
<proteinExistence type="predicted"/>
<dbReference type="AlphaFoldDB" id="A0A948TIH4"/>
<dbReference type="SUPFAM" id="SSF89447">
    <property type="entry name" value="AbrB/MazE/MraZ-like"/>
    <property type="match status" value="1"/>
</dbReference>